<protein>
    <recommendedName>
        <fullName evidence="1">Sulfhydryl oxidase Trx-like domain-containing protein</fullName>
    </recommendedName>
</protein>
<dbReference type="Gene3D" id="3.40.30.10">
    <property type="entry name" value="Glutaredoxin"/>
    <property type="match status" value="1"/>
</dbReference>
<reference evidence="2" key="1">
    <citation type="journal article" date="2019" name="bioRxiv">
        <title>The Genome of the Zebra Mussel, Dreissena polymorpha: A Resource for Invasive Species Research.</title>
        <authorList>
            <person name="McCartney M.A."/>
            <person name="Auch B."/>
            <person name="Kono T."/>
            <person name="Mallez S."/>
            <person name="Zhang Y."/>
            <person name="Obille A."/>
            <person name="Becker A."/>
            <person name="Abrahante J.E."/>
            <person name="Garbe J."/>
            <person name="Badalamenti J.P."/>
            <person name="Herman A."/>
            <person name="Mangelson H."/>
            <person name="Liachko I."/>
            <person name="Sullivan S."/>
            <person name="Sone E.D."/>
            <person name="Koren S."/>
            <person name="Silverstein K.A.T."/>
            <person name="Beckman K.B."/>
            <person name="Gohl D.M."/>
        </authorList>
    </citation>
    <scope>NUCLEOTIDE SEQUENCE</scope>
    <source>
        <strain evidence="2">Duluth1</strain>
        <tissue evidence="2">Whole animal</tissue>
    </source>
</reference>
<evidence type="ECO:0000313" key="3">
    <source>
        <dbReference type="Proteomes" id="UP000828390"/>
    </source>
</evidence>
<feature type="domain" description="Sulfhydryl oxidase Trx-like" evidence="1">
    <location>
        <begin position="24"/>
        <end position="68"/>
    </location>
</feature>
<organism evidence="2 3">
    <name type="scientific">Dreissena polymorpha</name>
    <name type="common">Zebra mussel</name>
    <name type="synonym">Mytilus polymorpha</name>
    <dbReference type="NCBI Taxonomy" id="45954"/>
    <lineage>
        <taxon>Eukaryota</taxon>
        <taxon>Metazoa</taxon>
        <taxon>Spiralia</taxon>
        <taxon>Lophotrochozoa</taxon>
        <taxon>Mollusca</taxon>
        <taxon>Bivalvia</taxon>
        <taxon>Autobranchia</taxon>
        <taxon>Heteroconchia</taxon>
        <taxon>Euheterodonta</taxon>
        <taxon>Imparidentia</taxon>
        <taxon>Neoheterodontei</taxon>
        <taxon>Myida</taxon>
        <taxon>Dreissenoidea</taxon>
        <taxon>Dreissenidae</taxon>
        <taxon>Dreissena</taxon>
    </lineage>
</organism>
<gene>
    <name evidence="2" type="ORF">DPMN_125764</name>
</gene>
<dbReference type="Proteomes" id="UP000828390">
    <property type="component" value="Unassembled WGS sequence"/>
</dbReference>
<dbReference type="AlphaFoldDB" id="A0A9D4JV06"/>
<evidence type="ECO:0000259" key="1">
    <source>
        <dbReference type="Pfam" id="PF18108"/>
    </source>
</evidence>
<reference evidence="2" key="2">
    <citation type="submission" date="2020-11" db="EMBL/GenBank/DDBJ databases">
        <authorList>
            <person name="McCartney M.A."/>
            <person name="Auch B."/>
            <person name="Kono T."/>
            <person name="Mallez S."/>
            <person name="Becker A."/>
            <person name="Gohl D.M."/>
            <person name="Silverstein K.A.T."/>
            <person name="Koren S."/>
            <person name="Bechman K.B."/>
            <person name="Herman A."/>
            <person name="Abrahante J.E."/>
            <person name="Garbe J."/>
        </authorList>
    </citation>
    <scope>NUCLEOTIDE SEQUENCE</scope>
    <source>
        <strain evidence="2">Duluth1</strain>
        <tissue evidence="2">Whole animal</tissue>
    </source>
</reference>
<accession>A0A9D4JV06</accession>
<dbReference type="Pfam" id="PF18108">
    <property type="entry name" value="QSOX_Trx1"/>
    <property type="match status" value="1"/>
</dbReference>
<comment type="caution">
    <text evidence="2">The sequence shown here is derived from an EMBL/GenBank/DDBJ whole genome shotgun (WGS) entry which is preliminary data.</text>
</comment>
<proteinExistence type="predicted"/>
<dbReference type="InterPro" id="IPR041269">
    <property type="entry name" value="QSOX_Trx1"/>
</dbReference>
<name>A0A9D4JV06_DREPO</name>
<evidence type="ECO:0000313" key="2">
    <source>
        <dbReference type="EMBL" id="KAH3823939.1"/>
    </source>
</evidence>
<dbReference type="EMBL" id="JAIWYP010000005">
    <property type="protein sequence ID" value="KAH3823939.1"/>
    <property type="molecule type" value="Genomic_DNA"/>
</dbReference>
<sequence>MTQMLCLWSLPFLSVLSAIVYAFQVILDTLKYRPLLVRRMLHGAVEKFGVTTIPALFLINRDGTFTNLAKYKLKNLHRFQSPLWERGLGPLDWENLVVLAKIGTLVLLFFFC</sequence>
<keyword evidence="3" id="KW-1185">Reference proteome</keyword>